<reference evidence="1" key="1">
    <citation type="submission" date="2018-11" db="EMBL/GenBank/DDBJ databases">
        <authorList>
            <consortium name="Pathogen Informatics"/>
        </authorList>
    </citation>
    <scope>NUCLEOTIDE SEQUENCE</scope>
</reference>
<name>A0A448WYT8_9PLAT</name>
<proteinExistence type="predicted"/>
<organism evidence="1 2">
    <name type="scientific">Protopolystoma xenopodis</name>
    <dbReference type="NCBI Taxonomy" id="117903"/>
    <lineage>
        <taxon>Eukaryota</taxon>
        <taxon>Metazoa</taxon>
        <taxon>Spiralia</taxon>
        <taxon>Lophotrochozoa</taxon>
        <taxon>Platyhelminthes</taxon>
        <taxon>Monogenea</taxon>
        <taxon>Polyopisthocotylea</taxon>
        <taxon>Polystomatidea</taxon>
        <taxon>Polystomatidae</taxon>
        <taxon>Protopolystoma</taxon>
    </lineage>
</organism>
<evidence type="ECO:0000313" key="2">
    <source>
        <dbReference type="Proteomes" id="UP000784294"/>
    </source>
</evidence>
<gene>
    <name evidence="1" type="ORF">PXEA_LOCUS17000</name>
</gene>
<evidence type="ECO:0000313" key="1">
    <source>
        <dbReference type="EMBL" id="VEL23560.1"/>
    </source>
</evidence>
<keyword evidence="2" id="KW-1185">Reference proteome</keyword>
<dbReference type="Proteomes" id="UP000784294">
    <property type="component" value="Unassembled WGS sequence"/>
</dbReference>
<accession>A0A448WYT8</accession>
<comment type="caution">
    <text evidence="1">The sequence shown here is derived from an EMBL/GenBank/DDBJ whole genome shotgun (WGS) entry which is preliminary data.</text>
</comment>
<dbReference type="EMBL" id="CAAALY010062567">
    <property type="protein sequence ID" value="VEL23560.1"/>
    <property type="molecule type" value="Genomic_DNA"/>
</dbReference>
<protein>
    <submittedName>
        <fullName evidence="1">Uncharacterized protein</fullName>
    </submittedName>
</protein>
<sequence length="72" mass="8044">MRFRFARGYSCNERLPNCKFVEEIAEFALKPQSTAEECPDFPEISVGSKKILDLSTKASAYGPTNGVLSEMH</sequence>
<dbReference type="AlphaFoldDB" id="A0A448WYT8"/>